<organism evidence="1">
    <name type="scientific">marine sediment metagenome</name>
    <dbReference type="NCBI Taxonomy" id="412755"/>
    <lineage>
        <taxon>unclassified sequences</taxon>
        <taxon>metagenomes</taxon>
        <taxon>ecological metagenomes</taxon>
    </lineage>
</organism>
<dbReference type="AlphaFoldDB" id="X1S2I8"/>
<reference evidence="1" key="1">
    <citation type="journal article" date="2014" name="Front. Microbiol.">
        <title>High frequency of phylogenetically diverse reductive dehalogenase-homologous genes in deep subseafloor sedimentary metagenomes.</title>
        <authorList>
            <person name="Kawai M."/>
            <person name="Futagami T."/>
            <person name="Toyoda A."/>
            <person name="Takaki Y."/>
            <person name="Nishi S."/>
            <person name="Hori S."/>
            <person name="Arai W."/>
            <person name="Tsubouchi T."/>
            <person name="Morono Y."/>
            <person name="Uchiyama I."/>
            <person name="Ito T."/>
            <person name="Fujiyama A."/>
            <person name="Inagaki F."/>
            <person name="Takami H."/>
        </authorList>
    </citation>
    <scope>NUCLEOTIDE SEQUENCE</scope>
    <source>
        <strain evidence="1">Expedition CK06-06</strain>
    </source>
</reference>
<dbReference type="EMBL" id="BARW01006717">
    <property type="protein sequence ID" value="GAI79793.1"/>
    <property type="molecule type" value="Genomic_DNA"/>
</dbReference>
<sequence length="72" mass="8212">MYREARVKYYKLIKRESKTGINLRVKPANHQHPFGFQELNGTIQANDLDQATAGLKQTIKKALLSAGFSYDE</sequence>
<proteinExistence type="predicted"/>
<evidence type="ECO:0000313" key="1">
    <source>
        <dbReference type="EMBL" id="GAI61984.1"/>
    </source>
</evidence>
<dbReference type="EMBL" id="BARW01001640">
    <property type="protein sequence ID" value="GAI61984.1"/>
    <property type="molecule type" value="Genomic_DNA"/>
</dbReference>
<gene>
    <name evidence="1" type="ORF">S12H4_05074</name>
    <name evidence="2" type="ORF">S12H4_14104</name>
</gene>
<name>X1S2I8_9ZZZZ</name>
<protein>
    <submittedName>
        <fullName evidence="1">Uncharacterized protein</fullName>
    </submittedName>
</protein>
<comment type="caution">
    <text evidence="1">The sequence shown here is derived from an EMBL/GenBank/DDBJ whole genome shotgun (WGS) entry which is preliminary data.</text>
</comment>
<accession>X1S2I8</accession>
<evidence type="ECO:0000313" key="2">
    <source>
        <dbReference type="EMBL" id="GAI79793.1"/>
    </source>
</evidence>